<dbReference type="NCBIfam" id="TIGR01194">
    <property type="entry name" value="cyc_pep_trnsptr"/>
    <property type="match status" value="1"/>
</dbReference>
<evidence type="ECO:0000256" key="5">
    <source>
        <dbReference type="ARBA" id="ARBA00022840"/>
    </source>
</evidence>
<evidence type="ECO:0000256" key="3">
    <source>
        <dbReference type="ARBA" id="ARBA00022692"/>
    </source>
</evidence>
<dbReference type="GO" id="GO:0016887">
    <property type="term" value="F:ATP hydrolysis activity"/>
    <property type="evidence" value="ECO:0007669"/>
    <property type="project" value="InterPro"/>
</dbReference>
<dbReference type="Gene3D" id="3.40.50.300">
    <property type="entry name" value="P-loop containing nucleotide triphosphate hydrolases"/>
    <property type="match status" value="1"/>
</dbReference>
<proteinExistence type="predicted"/>
<evidence type="ECO:0000256" key="6">
    <source>
        <dbReference type="ARBA" id="ARBA00022989"/>
    </source>
</evidence>
<dbReference type="InterPro" id="IPR003593">
    <property type="entry name" value="AAA+_ATPase"/>
</dbReference>
<dbReference type="FunFam" id="3.40.50.300:FF:001035">
    <property type="entry name" value="ABC transporter ATP-binding protein YojI"/>
    <property type="match status" value="1"/>
</dbReference>
<dbReference type="PROSITE" id="PS50893">
    <property type="entry name" value="ABC_TRANSPORTER_2"/>
    <property type="match status" value="1"/>
</dbReference>
<keyword evidence="5 11" id="KW-0067">ATP-binding</keyword>
<feature type="transmembrane region" description="Helical" evidence="8">
    <location>
        <begin position="234"/>
        <end position="254"/>
    </location>
</feature>
<keyword evidence="12" id="KW-1185">Reference proteome</keyword>
<evidence type="ECO:0000313" key="12">
    <source>
        <dbReference type="Proteomes" id="UP000184226"/>
    </source>
</evidence>
<accession>A0A1M5S8G3</accession>
<dbReference type="InterPro" id="IPR027417">
    <property type="entry name" value="P-loop_NTPase"/>
</dbReference>
<dbReference type="PROSITE" id="PS00211">
    <property type="entry name" value="ABC_TRANSPORTER_1"/>
    <property type="match status" value="1"/>
</dbReference>
<protein>
    <submittedName>
        <fullName evidence="11">Putative ATP-binding cassette transporter</fullName>
    </submittedName>
</protein>
<feature type="transmembrane region" description="Helical" evidence="8">
    <location>
        <begin position="12"/>
        <end position="36"/>
    </location>
</feature>
<keyword evidence="7 8" id="KW-0472">Membrane</keyword>
<dbReference type="InterPro" id="IPR011527">
    <property type="entry name" value="ABC1_TM_dom"/>
</dbReference>
<dbReference type="SMART" id="SM00382">
    <property type="entry name" value="AAA"/>
    <property type="match status" value="1"/>
</dbReference>
<gene>
    <name evidence="11" type="ORF">SAMN04488135_10310</name>
</gene>
<dbReference type="GO" id="GO:0005524">
    <property type="term" value="F:ATP binding"/>
    <property type="evidence" value="ECO:0007669"/>
    <property type="project" value="UniProtKB-KW"/>
</dbReference>
<feature type="domain" description="ABC transporter" evidence="9">
    <location>
        <begin position="325"/>
        <end position="555"/>
    </location>
</feature>
<feature type="domain" description="ABC transmembrane type-1" evidence="10">
    <location>
        <begin position="15"/>
        <end position="291"/>
    </location>
</feature>
<evidence type="ECO:0000259" key="9">
    <source>
        <dbReference type="PROSITE" id="PS50893"/>
    </source>
</evidence>
<dbReference type="Gene3D" id="1.20.1560.10">
    <property type="entry name" value="ABC transporter type 1, transmembrane domain"/>
    <property type="match status" value="1"/>
</dbReference>
<evidence type="ECO:0000256" key="4">
    <source>
        <dbReference type="ARBA" id="ARBA00022741"/>
    </source>
</evidence>
<dbReference type="PANTHER" id="PTHR43394:SF1">
    <property type="entry name" value="ATP-BINDING CASSETTE SUB-FAMILY B MEMBER 10, MITOCHONDRIAL"/>
    <property type="match status" value="1"/>
</dbReference>
<dbReference type="Pfam" id="PF00005">
    <property type="entry name" value="ABC_tran"/>
    <property type="match status" value="1"/>
</dbReference>
<name>A0A1M5S8G3_9BURK</name>
<dbReference type="NCBIfam" id="NF007813">
    <property type="entry name" value="PRK10522.1"/>
    <property type="match status" value="1"/>
</dbReference>
<keyword evidence="3 8" id="KW-0812">Transmembrane</keyword>
<keyword evidence="6 8" id="KW-1133">Transmembrane helix</keyword>
<dbReference type="STRING" id="658167.SAMN04488135_10310"/>
<keyword evidence="4" id="KW-0547">Nucleotide-binding</keyword>
<evidence type="ECO:0000259" key="10">
    <source>
        <dbReference type="PROSITE" id="PS50929"/>
    </source>
</evidence>
<dbReference type="OrthoDB" id="9760776at2"/>
<dbReference type="InterPro" id="IPR017871">
    <property type="entry name" value="ABC_transporter-like_CS"/>
</dbReference>
<reference evidence="11 12" key="1">
    <citation type="submission" date="2016-11" db="EMBL/GenBank/DDBJ databases">
        <authorList>
            <person name="Jaros S."/>
            <person name="Januszkiewicz K."/>
            <person name="Wedrychowicz H."/>
        </authorList>
    </citation>
    <scope>NUCLEOTIDE SEQUENCE [LARGE SCALE GENOMIC DNA]</scope>
    <source>
        <strain evidence="11 12">CGMCC 1.10190</strain>
    </source>
</reference>
<evidence type="ECO:0000313" key="11">
    <source>
        <dbReference type="EMBL" id="SHH34771.1"/>
    </source>
</evidence>
<dbReference type="GO" id="GO:0005886">
    <property type="term" value="C:plasma membrane"/>
    <property type="evidence" value="ECO:0007669"/>
    <property type="project" value="UniProtKB-SubCell"/>
</dbReference>
<dbReference type="PANTHER" id="PTHR43394">
    <property type="entry name" value="ATP-DEPENDENT PERMEASE MDL1, MITOCHONDRIAL"/>
    <property type="match status" value="1"/>
</dbReference>
<organism evidence="11 12">
    <name type="scientific">Pollutimonas bauzanensis</name>
    <dbReference type="NCBI Taxonomy" id="658167"/>
    <lineage>
        <taxon>Bacteria</taxon>
        <taxon>Pseudomonadati</taxon>
        <taxon>Pseudomonadota</taxon>
        <taxon>Betaproteobacteria</taxon>
        <taxon>Burkholderiales</taxon>
        <taxon>Alcaligenaceae</taxon>
        <taxon>Pollutimonas</taxon>
    </lineage>
</organism>
<dbReference type="SUPFAM" id="SSF90123">
    <property type="entry name" value="ABC transporter transmembrane region"/>
    <property type="match status" value="1"/>
</dbReference>
<feature type="transmembrane region" description="Helical" evidence="8">
    <location>
        <begin position="51"/>
        <end position="75"/>
    </location>
</feature>
<dbReference type="Pfam" id="PF00664">
    <property type="entry name" value="ABC_membrane"/>
    <property type="match status" value="1"/>
</dbReference>
<dbReference type="GO" id="GO:0015421">
    <property type="term" value="F:ABC-type oligopeptide transporter activity"/>
    <property type="evidence" value="ECO:0007669"/>
    <property type="project" value="TreeGrafter"/>
</dbReference>
<dbReference type="InterPro" id="IPR005898">
    <property type="entry name" value="Cyc_pep_transpt_SyrD/YojI"/>
</dbReference>
<feature type="transmembrane region" description="Helical" evidence="8">
    <location>
        <begin position="148"/>
        <end position="169"/>
    </location>
</feature>
<dbReference type="InterPro" id="IPR036640">
    <property type="entry name" value="ABC1_TM_sf"/>
</dbReference>
<comment type="subcellular location">
    <subcellularLocation>
        <location evidence="1">Cell membrane</location>
        <topology evidence="1">Multi-pass membrane protein</topology>
    </subcellularLocation>
</comment>
<dbReference type="InterPro" id="IPR003439">
    <property type="entry name" value="ABC_transporter-like_ATP-bd"/>
</dbReference>
<evidence type="ECO:0000256" key="2">
    <source>
        <dbReference type="ARBA" id="ARBA00022475"/>
    </source>
</evidence>
<evidence type="ECO:0000256" key="7">
    <source>
        <dbReference type="ARBA" id="ARBA00023136"/>
    </source>
</evidence>
<sequence>MLLIQRVFRLYRWPLALVVLLSISSGLLSVGVIAFVNERMINSADMAGGAIWQFCVLLALMLAFASGAQICLTTLGHRFVYGLRREMVKRLLDTDVQTVERLGHGRLFASLSSDIRNVTLAFVHLPELIYGGVLTLASFAYLAWLSSAMFVATAVWMVFTLALGWRLLLRLRRHLALLREAEDGLYRQYQEILDGTKELALNRDRARHIYDGDFDASARSYRDHITLADRYHGLASNWANIMVLGTIGLAFYLAKGLGWADPAVAATYAMTILFMRTPLVSAVAAVPAQLAGNVALSKVESLGLAQARPGFDMPGRSGVASWRTLELRDVSYRYPAEDDDPGFDVGPLNVTLRRGETVFVIGGNGSGKSSLARLLSGIYTSQSGGIFLDGRGLTAADRPGYRRLFSAVFTDFHLFSQLIGPDGREAAAAPLHRWLDALQMREKARIADGRLLNTKVSQGQRKRLALLLSLLEERDILLLDEWAADQDPLYRRVFYRELLPALKESGITVVVISHDDRYFDMADRLLKMEGGQLTDLVDSQRARAGRDALGEIDGTQHPT</sequence>
<dbReference type="EMBL" id="FQXE01000003">
    <property type="protein sequence ID" value="SHH34771.1"/>
    <property type="molecule type" value="Genomic_DNA"/>
</dbReference>
<evidence type="ECO:0000256" key="8">
    <source>
        <dbReference type="SAM" id="Phobius"/>
    </source>
</evidence>
<dbReference type="Proteomes" id="UP000184226">
    <property type="component" value="Unassembled WGS sequence"/>
</dbReference>
<dbReference type="PROSITE" id="PS50929">
    <property type="entry name" value="ABC_TM1F"/>
    <property type="match status" value="1"/>
</dbReference>
<evidence type="ECO:0000256" key="1">
    <source>
        <dbReference type="ARBA" id="ARBA00004651"/>
    </source>
</evidence>
<keyword evidence="2" id="KW-1003">Cell membrane</keyword>
<dbReference type="InterPro" id="IPR039421">
    <property type="entry name" value="Type_1_exporter"/>
</dbReference>
<dbReference type="GO" id="GO:1904680">
    <property type="term" value="F:peptide transmembrane transporter activity"/>
    <property type="evidence" value="ECO:0007669"/>
    <property type="project" value="InterPro"/>
</dbReference>
<dbReference type="AlphaFoldDB" id="A0A1M5S8G3"/>
<dbReference type="RefSeq" id="WP_073102215.1">
    <property type="nucleotide sequence ID" value="NZ_FQXE01000003.1"/>
</dbReference>
<dbReference type="SUPFAM" id="SSF52540">
    <property type="entry name" value="P-loop containing nucleoside triphosphate hydrolases"/>
    <property type="match status" value="1"/>
</dbReference>
<feature type="transmembrane region" description="Helical" evidence="8">
    <location>
        <begin position="120"/>
        <end position="142"/>
    </location>
</feature>